<evidence type="ECO:0000313" key="1">
    <source>
        <dbReference type="EMBL" id="POR33444.1"/>
    </source>
</evidence>
<accession>A0A2S4KTD4</accession>
<evidence type="ECO:0000313" key="2">
    <source>
        <dbReference type="Proteomes" id="UP000237481"/>
    </source>
</evidence>
<keyword evidence="2" id="KW-1185">Reference proteome</keyword>
<protein>
    <submittedName>
        <fullName evidence="1">Uncharacterized protein</fullName>
    </submittedName>
</protein>
<dbReference type="Proteomes" id="UP000237481">
    <property type="component" value="Unassembled WGS sequence"/>
</dbReference>
<sequence>MPRSATLDGGQDIQNAQFKKLAMDNLHDRHRAIFSRALSNVLATEIAELTCAQIVDGIPLSSVEKDGYGRSLSRKHPLHEVHTELCPGVLERTHQLRSELNSDTLQFDSRLIHGYMAASPGSRAFQTHLIELIARAVHDIAAEIHKIALNTSPHKDDGLSSWTPPKEDWEDELWWELHPDGAPPTLFQHPWYCYYDQYPQGVSDGVGYWAEARILGGVVLFDRRDPEADDGAEPNAIYFHSDRYQVTYRIYQLTDGQRQLLLNFLQSQDIRPASPLPILCGDDNRIRVDPEEPIGETKIYRDIWERKPLTPNDPDRRLKDVCTTGLDWLTVEEWKESHHRAFETKWKQDYPDLFSDTD</sequence>
<dbReference type="OrthoDB" id="5346581at2759"/>
<gene>
    <name evidence="1" type="ORF">TPAR_06377</name>
</gene>
<dbReference type="AlphaFoldDB" id="A0A2S4KTD4"/>
<comment type="caution">
    <text evidence="1">The sequence shown here is derived from an EMBL/GenBank/DDBJ whole genome shotgun (WGS) entry which is preliminary data.</text>
</comment>
<dbReference type="EMBL" id="PKSG01000685">
    <property type="protein sequence ID" value="POR33444.1"/>
    <property type="molecule type" value="Genomic_DNA"/>
</dbReference>
<name>A0A2S4KTD4_9HYPO</name>
<proteinExistence type="predicted"/>
<organism evidence="1 2">
    <name type="scientific">Tolypocladium paradoxum</name>
    <dbReference type="NCBI Taxonomy" id="94208"/>
    <lineage>
        <taxon>Eukaryota</taxon>
        <taxon>Fungi</taxon>
        <taxon>Dikarya</taxon>
        <taxon>Ascomycota</taxon>
        <taxon>Pezizomycotina</taxon>
        <taxon>Sordariomycetes</taxon>
        <taxon>Hypocreomycetidae</taxon>
        <taxon>Hypocreales</taxon>
        <taxon>Ophiocordycipitaceae</taxon>
        <taxon>Tolypocladium</taxon>
    </lineage>
</organism>
<reference evidence="1 2" key="1">
    <citation type="submission" date="2018-01" db="EMBL/GenBank/DDBJ databases">
        <title>Harnessing the power of phylogenomics to disentangle the directionality and signatures of interkingdom host jumping in the parasitic fungal genus Tolypocladium.</title>
        <authorList>
            <person name="Quandt C.A."/>
            <person name="Patterson W."/>
            <person name="Spatafora J.W."/>
        </authorList>
    </citation>
    <scope>NUCLEOTIDE SEQUENCE [LARGE SCALE GENOMIC DNA]</scope>
    <source>
        <strain evidence="1 2">NRBC 100945</strain>
    </source>
</reference>